<dbReference type="Proteomes" id="UP000322838">
    <property type="component" value="Segment"/>
</dbReference>
<feature type="region of interest" description="Disordered" evidence="1">
    <location>
        <begin position="1"/>
        <end position="127"/>
    </location>
</feature>
<reference evidence="3" key="1">
    <citation type="submission" date="2019-07" db="EMBL/GenBank/DDBJ databases">
        <authorList>
            <person name="Cubo M.T."/>
            <person name="Espuny M.D.R."/>
            <person name="Balsanelli E."/>
        </authorList>
    </citation>
    <scope>NUCLEOTIDE SEQUENCE [LARGE SCALE GENOMIC DNA]</scope>
</reference>
<proteinExistence type="predicted"/>
<evidence type="ECO:0000313" key="3">
    <source>
        <dbReference type="Proteomes" id="UP000322838"/>
    </source>
</evidence>
<dbReference type="EMBL" id="MN228696">
    <property type="protein sequence ID" value="QEP29872.1"/>
    <property type="molecule type" value="Genomic_DNA"/>
</dbReference>
<feature type="compositionally biased region" description="Low complexity" evidence="1">
    <location>
        <begin position="27"/>
        <end position="49"/>
    </location>
</feature>
<feature type="region of interest" description="Disordered" evidence="1">
    <location>
        <begin position="337"/>
        <end position="378"/>
    </location>
</feature>
<organism evidence="2 3">
    <name type="scientific">Sinorhizobium phage ort11</name>
    <dbReference type="NCBI Taxonomy" id="2599764"/>
    <lineage>
        <taxon>Viruses</taxon>
        <taxon>Duplodnaviria</taxon>
        <taxon>Heunggongvirae</taxon>
        <taxon>Uroviricota</taxon>
        <taxon>Caudoviricetes</taxon>
        <taxon>Schitoviridae</taxon>
        <taxon>Huelvavirus</taxon>
        <taxon>Huelvavirus ort11</taxon>
    </lineage>
</organism>
<sequence>MSNPLELSDEDFLKQRATPPSGESDSVVEPPVQEQTQEQTQTQEVETTPSTGSEENKSQEEKTSTEETDPNAKPDEADKSTEASGDKTAEADKAKAEEDPTKEKDPSATGSENKESEKAEEKTPPNYEELYNQIMAPFKANGRMIELRSPDEAIKLMQMGANYTRQMQQWAPQRKLLTMLQNNNLLDEAKLSYLIDLDKKNPDAIKKLVKDSGVDPLDINTSEEPAYTPSNHSVTDEEVNFTTALEDIQSKPNGRETLQDINTTWDQVSKEALWKQPELLSVIQTQRENGVYQQIVTEMDRQKMLGVIPSNVPFLQAYKLVGDDMVKRNAFQPSKQEVKQPTVVTERVATPKPAVSNGDKARAASPTKTSPNKAEEFKNPLAMSDDEFLQKFKGRL</sequence>
<accession>A0A5C2H5M3</accession>
<evidence type="ECO:0000256" key="1">
    <source>
        <dbReference type="SAM" id="MobiDB-lite"/>
    </source>
</evidence>
<protein>
    <submittedName>
        <fullName evidence="2">Tape measure protein</fullName>
    </submittedName>
</protein>
<evidence type="ECO:0000313" key="2">
    <source>
        <dbReference type="EMBL" id="QEP29872.1"/>
    </source>
</evidence>
<name>A0A5C2H5M3_9CAUD</name>
<feature type="compositionally biased region" description="Basic and acidic residues" evidence="1">
    <location>
        <begin position="54"/>
        <end position="123"/>
    </location>
</feature>
<gene>
    <name evidence="2" type="ORF">Smphiort11_074</name>
</gene>
<keyword evidence="3" id="KW-1185">Reference proteome</keyword>